<evidence type="ECO:0000313" key="2">
    <source>
        <dbReference type="EMBL" id="GAT96702.1"/>
    </source>
</evidence>
<keyword evidence="1" id="KW-0472">Membrane</keyword>
<accession>A0A5K1V3Y7</accession>
<proteinExistence type="predicted"/>
<dbReference type="VEuPathDB" id="AmoebaDB:EHI8A_098060"/>
<name>A0A5K1V3Y7_ENTHI</name>
<evidence type="ECO:0000313" key="3">
    <source>
        <dbReference type="Proteomes" id="UP000078387"/>
    </source>
</evidence>
<feature type="transmembrane region" description="Helical" evidence="1">
    <location>
        <begin position="84"/>
        <end position="103"/>
    </location>
</feature>
<feature type="transmembrane region" description="Helical" evidence="1">
    <location>
        <begin position="135"/>
        <end position="154"/>
    </location>
</feature>
<feature type="transmembrane region" description="Helical" evidence="1">
    <location>
        <begin position="160"/>
        <end position="180"/>
    </location>
</feature>
<protein>
    <submittedName>
        <fullName evidence="2">Uncharacterized protein</fullName>
    </submittedName>
</protein>
<dbReference type="VEuPathDB" id="AmoebaDB:KM1_081180"/>
<dbReference type="EMBL" id="BDEQ01000001">
    <property type="protein sequence ID" value="GAT96702.1"/>
    <property type="molecule type" value="Genomic_DNA"/>
</dbReference>
<dbReference type="VEuPathDB" id="AmoebaDB:EHI5A_069360"/>
<keyword evidence="1" id="KW-0812">Transmembrane</keyword>
<feature type="transmembrane region" description="Helical" evidence="1">
    <location>
        <begin position="109"/>
        <end position="128"/>
    </location>
</feature>
<reference evidence="2 3" key="1">
    <citation type="submission" date="2016-05" db="EMBL/GenBank/DDBJ databases">
        <title>First whole genome sequencing of Entamoeba histolytica HM1:IMSS-clone-6.</title>
        <authorList>
            <person name="Mukherjee Avik.K."/>
            <person name="Izumyama S."/>
            <person name="Nakada-Tsukui K."/>
            <person name="Nozaki T."/>
        </authorList>
    </citation>
    <scope>NUCLEOTIDE SEQUENCE [LARGE SCALE GENOMIC DNA]</scope>
    <source>
        <strain evidence="2 3">HM1:IMSS clone 6</strain>
    </source>
</reference>
<keyword evidence="1" id="KW-1133">Transmembrane helix</keyword>
<comment type="caution">
    <text evidence="2">The sequence shown here is derived from an EMBL/GenBank/DDBJ whole genome shotgun (WGS) entry which is preliminary data.</text>
</comment>
<organism evidence="2 3">
    <name type="scientific">Entamoeba histolytica</name>
    <dbReference type="NCBI Taxonomy" id="5759"/>
    <lineage>
        <taxon>Eukaryota</taxon>
        <taxon>Amoebozoa</taxon>
        <taxon>Evosea</taxon>
        <taxon>Archamoebae</taxon>
        <taxon>Mastigamoebida</taxon>
        <taxon>Entamoebidae</taxon>
        <taxon>Entamoeba</taxon>
    </lineage>
</organism>
<dbReference type="AlphaFoldDB" id="A0A5K1V3Y7"/>
<dbReference type="Proteomes" id="UP000078387">
    <property type="component" value="Unassembled WGS sequence"/>
</dbReference>
<dbReference type="VEuPathDB" id="AmoebaDB:EHI_001800"/>
<feature type="transmembrane region" description="Helical" evidence="1">
    <location>
        <begin position="201"/>
        <end position="230"/>
    </location>
</feature>
<dbReference type="VEuPathDB" id="AmoebaDB:EHI7A_093970"/>
<evidence type="ECO:0000256" key="1">
    <source>
        <dbReference type="SAM" id="Phobius"/>
    </source>
</evidence>
<feature type="transmembrane region" description="Helical" evidence="1">
    <location>
        <begin position="57"/>
        <end position="77"/>
    </location>
</feature>
<dbReference type="OMA" id="IQCINSI"/>
<feature type="transmembrane region" description="Helical" evidence="1">
    <location>
        <begin position="236"/>
        <end position="258"/>
    </location>
</feature>
<gene>
    <name evidence="2" type="ORF">CL6EHI_001800</name>
</gene>
<sequence length="277" mass="32039">MLKFCLLIGLSIASQGIMDYYNITPFLFSLKENSTFVINLERNGSSQNPFVSYSHNLSMIVFYLCSVVFCHSCFIWYEPFYSTTLITFLTIIYFCMIHKLVHLFDNTPIIPIGLFILNLWYVMCFATNQNNSVSLFLHMENGILSLLSFFALKVSRIDRIIGLTFLIGEILITLICYSLGKRKVNKFRISMYGSKPCELSLFRLIGFVQIQCVNIIFIILNGICCIFSLFTEKLALQYFHILVNFLFIGFILSIIKYFNRDGMIESELTKIQLVNGR</sequence>